<dbReference type="PROSITE" id="PS50928">
    <property type="entry name" value="ABC_TM1"/>
    <property type="match status" value="1"/>
</dbReference>
<keyword evidence="4 7" id="KW-0812">Transmembrane</keyword>
<keyword evidence="3" id="KW-1003">Cell membrane</keyword>
<feature type="transmembrane region" description="Helical" evidence="7">
    <location>
        <begin position="180"/>
        <end position="205"/>
    </location>
</feature>
<dbReference type="RefSeq" id="WP_203923104.1">
    <property type="nucleotide sequence ID" value="NZ_BONZ01000083.1"/>
</dbReference>
<evidence type="ECO:0000256" key="1">
    <source>
        <dbReference type="ARBA" id="ARBA00004651"/>
    </source>
</evidence>
<reference evidence="9" key="1">
    <citation type="submission" date="2021-01" db="EMBL/GenBank/DDBJ databases">
        <title>Whole genome shotgun sequence of Rugosimonospora africana NBRC 104875.</title>
        <authorList>
            <person name="Komaki H."/>
            <person name="Tamura T."/>
        </authorList>
    </citation>
    <scope>NUCLEOTIDE SEQUENCE</scope>
    <source>
        <strain evidence="9">NBRC 104875</strain>
    </source>
</reference>
<keyword evidence="2 7" id="KW-0813">Transport</keyword>
<protein>
    <submittedName>
        <fullName evidence="9">Sugar ABC transporter permease</fullName>
    </submittedName>
</protein>
<dbReference type="GO" id="GO:0005886">
    <property type="term" value="C:plasma membrane"/>
    <property type="evidence" value="ECO:0007669"/>
    <property type="project" value="UniProtKB-SubCell"/>
</dbReference>
<keyword evidence="5 7" id="KW-1133">Transmembrane helix</keyword>
<evidence type="ECO:0000256" key="7">
    <source>
        <dbReference type="RuleBase" id="RU363032"/>
    </source>
</evidence>
<keyword evidence="6 7" id="KW-0472">Membrane</keyword>
<evidence type="ECO:0000256" key="5">
    <source>
        <dbReference type="ARBA" id="ARBA00022989"/>
    </source>
</evidence>
<dbReference type="SUPFAM" id="SSF161098">
    <property type="entry name" value="MetI-like"/>
    <property type="match status" value="1"/>
</dbReference>
<dbReference type="Pfam" id="PF00528">
    <property type="entry name" value="BPD_transp_1"/>
    <property type="match status" value="1"/>
</dbReference>
<dbReference type="InterPro" id="IPR035906">
    <property type="entry name" value="MetI-like_sf"/>
</dbReference>
<dbReference type="InterPro" id="IPR000515">
    <property type="entry name" value="MetI-like"/>
</dbReference>
<evidence type="ECO:0000256" key="4">
    <source>
        <dbReference type="ARBA" id="ARBA00022692"/>
    </source>
</evidence>
<organism evidence="9 10">
    <name type="scientific">Rugosimonospora africana</name>
    <dbReference type="NCBI Taxonomy" id="556532"/>
    <lineage>
        <taxon>Bacteria</taxon>
        <taxon>Bacillati</taxon>
        <taxon>Actinomycetota</taxon>
        <taxon>Actinomycetes</taxon>
        <taxon>Micromonosporales</taxon>
        <taxon>Micromonosporaceae</taxon>
        <taxon>Rugosimonospora</taxon>
    </lineage>
</organism>
<evidence type="ECO:0000313" key="10">
    <source>
        <dbReference type="Proteomes" id="UP000642748"/>
    </source>
</evidence>
<evidence type="ECO:0000313" key="9">
    <source>
        <dbReference type="EMBL" id="GIH19653.1"/>
    </source>
</evidence>
<feature type="domain" description="ABC transmembrane type-1" evidence="8">
    <location>
        <begin position="68"/>
        <end position="259"/>
    </location>
</feature>
<comment type="caution">
    <text evidence="9">The sequence shown here is derived from an EMBL/GenBank/DDBJ whole genome shotgun (WGS) entry which is preliminary data.</text>
</comment>
<sequence length="274" mass="29740">MKSSRLESAASYLVLVVGALSTLLPFVSIVLASLQPSNALVSGLHVPHSLNFDNFRQAWTAATFGALLKSSVVISVTVVLLSVAMATLAGYALATMRIPAGGLLFGMFLVGLTLPVELIVIPLYFDLRSFHLTDNYLGVILVECALFMPFGVFWMRNHFQSMPRELIEAAEMDSASPRAILFRVLLPLAGPSLSSLAVLIFLWSWNQLLLVLILMQDPSKRTAPAGLGFFVNQNTSNIPVLCAATLIVMLPVLVVYLVFQRKFISGMLQGGIRG</sequence>
<feature type="transmembrane region" description="Helical" evidence="7">
    <location>
        <begin position="72"/>
        <end position="94"/>
    </location>
</feature>
<dbReference type="AlphaFoldDB" id="A0A8J3QZA7"/>
<evidence type="ECO:0000259" key="8">
    <source>
        <dbReference type="PROSITE" id="PS50928"/>
    </source>
</evidence>
<feature type="transmembrane region" description="Helical" evidence="7">
    <location>
        <begin position="12"/>
        <end position="34"/>
    </location>
</feature>
<comment type="similarity">
    <text evidence="7">Belongs to the binding-protein-dependent transport system permease family.</text>
</comment>
<gene>
    <name evidence="9" type="ORF">Raf01_78250</name>
</gene>
<evidence type="ECO:0000256" key="2">
    <source>
        <dbReference type="ARBA" id="ARBA00022448"/>
    </source>
</evidence>
<dbReference type="PANTHER" id="PTHR43744">
    <property type="entry name" value="ABC TRANSPORTER PERMEASE PROTEIN MG189-RELATED-RELATED"/>
    <property type="match status" value="1"/>
</dbReference>
<name>A0A8J3QZA7_9ACTN</name>
<dbReference type="Proteomes" id="UP000642748">
    <property type="component" value="Unassembled WGS sequence"/>
</dbReference>
<feature type="transmembrane region" description="Helical" evidence="7">
    <location>
        <begin position="238"/>
        <end position="259"/>
    </location>
</feature>
<evidence type="ECO:0000256" key="3">
    <source>
        <dbReference type="ARBA" id="ARBA00022475"/>
    </source>
</evidence>
<keyword evidence="10" id="KW-1185">Reference proteome</keyword>
<dbReference type="GO" id="GO:0055085">
    <property type="term" value="P:transmembrane transport"/>
    <property type="evidence" value="ECO:0007669"/>
    <property type="project" value="InterPro"/>
</dbReference>
<dbReference type="CDD" id="cd06261">
    <property type="entry name" value="TM_PBP2"/>
    <property type="match status" value="1"/>
</dbReference>
<accession>A0A8J3QZA7</accession>
<proteinExistence type="inferred from homology"/>
<dbReference type="Gene3D" id="1.10.3720.10">
    <property type="entry name" value="MetI-like"/>
    <property type="match status" value="1"/>
</dbReference>
<dbReference type="PANTHER" id="PTHR43744:SF8">
    <property type="entry name" value="SN-GLYCEROL-3-PHOSPHATE TRANSPORT SYSTEM PERMEASE PROTEIN UGPE"/>
    <property type="match status" value="1"/>
</dbReference>
<dbReference type="EMBL" id="BONZ01000083">
    <property type="protein sequence ID" value="GIH19653.1"/>
    <property type="molecule type" value="Genomic_DNA"/>
</dbReference>
<evidence type="ECO:0000256" key="6">
    <source>
        <dbReference type="ARBA" id="ARBA00023136"/>
    </source>
</evidence>
<feature type="transmembrane region" description="Helical" evidence="7">
    <location>
        <begin position="101"/>
        <end position="124"/>
    </location>
</feature>
<feature type="transmembrane region" description="Helical" evidence="7">
    <location>
        <begin position="136"/>
        <end position="155"/>
    </location>
</feature>
<comment type="subcellular location">
    <subcellularLocation>
        <location evidence="1 7">Cell membrane</location>
        <topology evidence="1 7">Multi-pass membrane protein</topology>
    </subcellularLocation>
</comment>